<dbReference type="Proteomes" id="UP001151002">
    <property type="component" value="Unassembled WGS sequence"/>
</dbReference>
<gene>
    <name evidence="4" type="ORF">OWR29_47375</name>
</gene>
<comment type="caution">
    <text evidence="4">The sequence shown here is derived from an EMBL/GenBank/DDBJ whole genome shotgun (WGS) entry which is preliminary data.</text>
</comment>
<evidence type="ECO:0000256" key="1">
    <source>
        <dbReference type="ARBA" id="ARBA00004651"/>
    </source>
</evidence>
<keyword evidence="5" id="KW-1185">Reference proteome</keyword>
<keyword evidence="3" id="KW-0472">Membrane</keyword>
<name>A0ABT4BGK6_9ACTN</name>
<keyword evidence="3" id="KW-1133">Transmembrane helix</keyword>
<sequence length="204" mass="21538">MNQETQVRQRLRQSKALMTGAVVAGFLVLVAALAQPLTAVTGQDPAAYNIDLIDPMSSATQESGISGEHWLGVEPSSGRDVFTRLVLSLQFSLAVALGTTVVVMLVGLLVVFAILRGKVRGIARPALLCAALVVPVALLGEVQNSFLGSGLRPPPAPSWGGMLSDSMMWYSSEPIYFLAPLLLLIVTVTAFVLLAVGLSRNGRP</sequence>
<evidence type="ECO:0000256" key="3">
    <source>
        <dbReference type="SAM" id="Phobius"/>
    </source>
</evidence>
<feature type="transmembrane region" description="Helical" evidence="3">
    <location>
        <begin position="175"/>
        <end position="198"/>
    </location>
</feature>
<evidence type="ECO:0000256" key="2">
    <source>
        <dbReference type="ARBA" id="ARBA00022448"/>
    </source>
</evidence>
<keyword evidence="3" id="KW-0812">Transmembrane</keyword>
<dbReference type="EMBL" id="JAPNTZ010000029">
    <property type="protein sequence ID" value="MCY1145673.1"/>
    <property type="molecule type" value="Genomic_DNA"/>
</dbReference>
<protein>
    <submittedName>
        <fullName evidence="4">Uncharacterized protein</fullName>
    </submittedName>
</protein>
<dbReference type="RefSeq" id="WP_267570289.1">
    <property type="nucleotide sequence ID" value="NZ_JAPNTZ010000029.1"/>
</dbReference>
<reference evidence="4" key="1">
    <citation type="submission" date="2022-11" db="EMBL/GenBank/DDBJ databases">
        <authorList>
            <person name="Somphong A."/>
            <person name="Phongsopitanun W."/>
        </authorList>
    </citation>
    <scope>NUCLEOTIDE SEQUENCE</scope>
    <source>
        <strain evidence="4">Pm04-4</strain>
    </source>
</reference>
<feature type="transmembrane region" description="Helical" evidence="3">
    <location>
        <begin position="91"/>
        <end position="115"/>
    </location>
</feature>
<dbReference type="InterPro" id="IPR050366">
    <property type="entry name" value="BP-dependent_transpt_permease"/>
</dbReference>
<dbReference type="PANTHER" id="PTHR43386:SF1">
    <property type="entry name" value="D,D-DIPEPTIDE TRANSPORT SYSTEM PERMEASE PROTEIN DDPC-RELATED"/>
    <property type="match status" value="1"/>
</dbReference>
<proteinExistence type="predicted"/>
<dbReference type="PANTHER" id="PTHR43386">
    <property type="entry name" value="OLIGOPEPTIDE TRANSPORT SYSTEM PERMEASE PROTEIN APPC"/>
    <property type="match status" value="1"/>
</dbReference>
<evidence type="ECO:0000313" key="5">
    <source>
        <dbReference type="Proteomes" id="UP001151002"/>
    </source>
</evidence>
<feature type="transmembrane region" description="Helical" evidence="3">
    <location>
        <begin position="16"/>
        <end position="34"/>
    </location>
</feature>
<organism evidence="4 5">
    <name type="scientific">Paractinoplanes pyxinae</name>
    <dbReference type="NCBI Taxonomy" id="2997416"/>
    <lineage>
        <taxon>Bacteria</taxon>
        <taxon>Bacillati</taxon>
        <taxon>Actinomycetota</taxon>
        <taxon>Actinomycetes</taxon>
        <taxon>Micromonosporales</taxon>
        <taxon>Micromonosporaceae</taxon>
        <taxon>Paractinoplanes</taxon>
    </lineage>
</organism>
<evidence type="ECO:0000313" key="4">
    <source>
        <dbReference type="EMBL" id="MCY1145673.1"/>
    </source>
</evidence>
<keyword evidence="2" id="KW-0813">Transport</keyword>
<accession>A0ABT4BGK6</accession>
<feature type="transmembrane region" description="Helical" evidence="3">
    <location>
        <begin position="122"/>
        <end position="140"/>
    </location>
</feature>
<comment type="subcellular location">
    <subcellularLocation>
        <location evidence="1">Cell membrane</location>
        <topology evidence="1">Multi-pass membrane protein</topology>
    </subcellularLocation>
</comment>